<dbReference type="RefSeq" id="WP_238276656.1">
    <property type="nucleotide sequence ID" value="NZ_BPQL01000017.1"/>
</dbReference>
<feature type="region of interest" description="Disordered" evidence="1">
    <location>
        <begin position="29"/>
        <end position="138"/>
    </location>
</feature>
<feature type="compositionally biased region" description="Pro residues" evidence="1">
    <location>
        <begin position="65"/>
        <end position="75"/>
    </location>
</feature>
<accession>A0ABV2L6F1</accession>
<evidence type="ECO:0000313" key="4">
    <source>
        <dbReference type="Proteomes" id="UP001549145"/>
    </source>
</evidence>
<gene>
    <name evidence="3" type="ORF">ABID43_002965</name>
</gene>
<proteinExistence type="predicted"/>
<organism evidence="3 4">
    <name type="scientific">Methylobacterium goesingense</name>
    <dbReference type="NCBI Taxonomy" id="243690"/>
    <lineage>
        <taxon>Bacteria</taxon>
        <taxon>Pseudomonadati</taxon>
        <taxon>Pseudomonadota</taxon>
        <taxon>Alphaproteobacteria</taxon>
        <taxon>Hyphomicrobiales</taxon>
        <taxon>Methylobacteriaceae</taxon>
        <taxon>Methylobacterium</taxon>
    </lineage>
</organism>
<dbReference type="Gene3D" id="1.10.150.320">
    <property type="entry name" value="Photosystem II 12 kDa extrinsic protein"/>
    <property type="match status" value="1"/>
</dbReference>
<feature type="compositionally biased region" description="Low complexity" evidence="1">
    <location>
        <begin position="53"/>
        <end position="64"/>
    </location>
</feature>
<evidence type="ECO:0000256" key="1">
    <source>
        <dbReference type="SAM" id="MobiDB-lite"/>
    </source>
</evidence>
<sequence>MLSGSAVLRVGVLIVVAATLAGLVQVLRPRDSGPVDAPVPRTSPETGRAGTQAAVPPAVTRPVSPVVPAPAPPAALPQTTLSQTAPAQPATPQASTPPPAIPAPAPNPVPQSSSPLNPSPPSIPAPSAGEAEIDSAAESAGPRGIAIVDLNTGSVAELNGLRGGGMIGRAIVQKRPYASVGELLSKRVLSRAVYERIKDQVTVR</sequence>
<keyword evidence="2" id="KW-0812">Transmembrane</keyword>
<evidence type="ECO:0000256" key="2">
    <source>
        <dbReference type="SAM" id="Phobius"/>
    </source>
</evidence>
<feature type="transmembrane region" description="Helical" evidence="2">
    <location>
        <begin position="6"/>
        <end position="27"/>
    </location>
</feature>
<keyword evidence="2" id="KW-0472">Membrane</keyword>
<name>A0ABV2L6F1_9HYPH</name>
<dbReference type="Proteomes" id="UP001549145">
    <property type="component" value="Unassembled WGS sequence"/>
</dbReference>
<keyword evidence="2" id="KW-1133">Transmembrane helix</keyword>
<dbReference type="SUPFAM" id="SSF81585">
    <property type="entry name" value="PsbU/PolX domain-like"/>
    <property type="match status" value="1"/>
</dbReference>
<dbReference type="Pfam" id="PF12836">
    <property type="entry name" value="HHH_3"/>
    <property type="match status" value="1"/>
</dbReference>
<comment type="caution">
    <text evidence="3">The sequence shown here is derived from an EMBL/GenBank/DDBJ whole genome shotgun (WGS) entry which is preliminary data.</text>
</comment>
<feature type="compositionally biased region" description="Pro residues" evidence="1">
    <location>
        <begin position="95"/>
        <end position="109"/>
    </location>
</feature>
<feature type="compositionally biased region" description="Low complexity" evidence="1">
    <location>
        <begin position="76"/>
        <end position="94"/>
    </location>
</feature>
<protein>
    <recommendedName>
        <fullName evidence="5">Helix-hairpin-helix domain-containing protein</fullName>
    </recommendedName>
</protein>
<reference evidence="3 4" key="1">
    <citation type="submission" date="2024-06" db="EMBL/GenBank/DDBJ databases">
        <title>Genomic Encyclopedia of Type Strains, Phase IV (KMG-IV): sequencing the most valuable type-strain genomes for metagenomic binning, comparative biology and taxonomic classification.</title>
        <authorList>
            <person name="Goeker M."/>
        </authorList>
    </citation>
    <scope>NUCLEOTIDE SEQUENCE [LARGE SCALE GENOMIC DNA]</scope>
    <source>
        <strain evidence="3 4">DSM 21331</strain>
    </source>
</reference>
<keyword evidence="4" id="KW-1185">Reference proteome</keyword>
<evidence type="ECO:0008006" key="5">
    <source>
        <dbReference type="Google" id="ProtNLM"/>
    </source>
</evidence>
<dbReference type="EMBL" id="JBEPMM010000008">
    <property type="protein sequence ID" value="MET3693415.1"/>
    <property type="molecule type" value="Genomic_DNA"/>
</dbReference>
<evidence type="ECO:0000313" key="3">
    <source>
        <dbReference type="EMBL" id="MET3693415.1"/>
    </source>
</evidence>